<dbReference type="SUPFAM" id="SSF109604">
    <property type="entry name" value="HD-domain/PDEase-like"/>
    <property type="match status" value="1"/>
</dbReference>
<feature type="non-terminal residue" evidence="2">
    <location>
        <position position="1"/>
    </location>
</feature>
<protein>
    <submittedName>
        <fullName evidence="2">HDOD domain-containing protein</fullName>
    </submittedName>
</protein>
<dbReference type="InterPro" id="IPR013976">
    <property type="entry name" value="HDOD"/>
</dbReference>
<sequence>LAALGPAVVQQMTLALGLLGAHRRGPCGAFAYPQYWSRALALACAAQQLGGAMAGAALFSAGLLAGCGQLGLASSRPRSYAKLLREAEAARWQPDVLLAMEEARYCYNHLKLGAAMLRHWNVAPSLAEAVQHLDAPEQCATAPARALARQLHLAQQVAQVCAAEPEQRAELLPELAATGALLELNVPALLALTERAGLAWRRWCVALDLPCAQRPRPAAAAPIYRQPERRPT</sequence>
<name>A0A7X4KMK1_9BURK</name>
<dbReference type="Proteomes" id="UP000450676">
    <property type="component" value="Unassembled WGS sequence"/>
</dbReference>
<dbReference type="EMBL" id="WWCU01000006">
    <property type="protein sequence ID" value="MYN07181.1"/>
    <property type="molecule type" value="Genomic_DNA"/>
</dbReference>
<proteinExistence type="predicted"/>
<comment type="caution">
    <text evidence="2">The sequence shown here is derived from an EMBL/GenBank/DDBJ whole genome shotgun (WGS) entry which is preliminary data.</text>
</comment>
<accession>A0A7X4KMK1</accession>
<dbReference type="Gene3D" id="1.10.3210.10">
    <property type="entry name" value="Hypothetical protein af1432"/>
    <property type="match status" value="1"/>
</dbReference>
<evidence type="ECO:0000259" key="1">
    <source>
        <dbReference type="PROSITE" id="PS51833"/>
    </source>
</evidence>
<keyword evidence="3" id="KW-1185">Reference proteome</keyword>
<dbReference type="RefSeq" id="WP_161071553.1">
    <property type="nucleotide sequence ID" value="NZ_WWCU01000006.1"/>
</dbReference>
<gene>
    <name evidence="2" type="ORF">GTP77_07495</name>
</gene>
<evidence type="ECO:0000313" key="3">
    <source>
        <dbReference type="Proteomes" id="UP000450676"/>
    </source>
</evidence>
<dbReference type="AlphaFoldDB" id="A0A7X4KMK1"/>
<organism evidence="2 3">
    <name type="scientific">Pseudoduganella aquatica</name>
    <dbReference type="NCBI Taxonomy" id="2660641"/>
    <lineage>
        <taxon>Bacteria</taxon>
        <taxon>Pseudomonadati</taxon>
        <taxon>Pseudomonadota</taxon>
        <taxon>Betaproteobacteria</taxon>
        <taxon>Burkholderiales</taxon>
        <taxon>Oxalobacteraceae</taxon>
        <taxon>Telluria group</taxon>
        <taxon>Pseudoduganella</taxon>
    </lineage>
</organism>
<reference evidence="2 3" key="1">
    <citation type="submission" date="2019-12" db="EMBL/GenBank/DDBJ databases">
        <title>Novel species isolated from a subtropical stream in China.</title>
        <authorList>
            <person name="Lu H."/>
        </authorList>
    </citation>
    <scope>NUCLEOTIDE SEQUENCE [LARGE SCALE GENOMIC DNA]</scope>
    <source>
        <strain evidence="2 3">FT127W</strain>
    </source>
</reference>
<dbReference type="Pfam" id="PF08668">
    <property type="entry name" value="HDOD"/>
    <property type="match status" value="1"/>
</dbReference>
<dbReference type="PROSITE" id="PS51833">
    <property type="entry name" value="HDOD"/>
    <property type="match status" value="1"/>
</dbReference>
<feature type="domain" description="HDOD" evidence="1">
    <location>
        <begin position="1"/>
        <end position="136"/>
    </location>
</feature>
<evidence type="ECO:0000313" key="2">
    <source>
        <dbReference type="EMBL" id="MYN07181.1"/>
    </source>
</evidence>